<accession>A0AA49GLE5</accession>
<dbReference type="InterPro" id="IPR037138">
    <property type="entry name" value="His_deacetylse_dom_sf"/>
</dbReference>
<comment type="similarity">
    <text evidence="1">Belongs to the histone deacetylase family.</text>
</comment>
<protein>
    <submittedName>
        <fullName evidence="4">Histone deacetylase</fullName>
    </submittedName>
</protein>
<name>A0AA49GLE5_9BACT</name>
<dbReference type="InterPro" id="IPR000286">
    <property type="entry name" value="HDACs"/>
</dbReference>
<evidence type="ECO:0000256" key="1">
    <source>
        <dbReference type="ARBA" id="ARBA00005947"/>
    </source>
</evidence>
<organism evidence="4">
    <name type="scientific">Roseihalotalea indica</name>
    <dbReference type="NCBI Taxonomy" id="2867963"/>
    <lineage>
        <taxon>Bacteria</taxon>
        <taxon>Pseudomonadati</taxon>
        <taxon>Bacteroidota</taxon>
        <taxon>Cytophagia</taxon>
        <taxon>Cytophagales</taxon>
        <taxon>Catalimonadaceae</taxon>
        <taxon>Roseihalotalea</taxon>
    </lineage>
</organism>
<dbReference type="GO" id="GO:0016787">
    <property type="term" value="F:hydrolase activity"/>
    <property type="evidence" value="ECO:0007669"/>
    <property type="project" value="UniProtKB-KW"/>
</dbReference>
<dbReference type="InterPro" id="IPR044150">
    <property type="entry name" value="HDAC_classIV"/>
</dbReference>
<dbReference type="SUPFAM" id="SSF52768">
    <property type="entry name" value="Arginase/deacetylase"/>
    <property type="match status" value="1"/>
</dbReference>
<dbReference type="PANTHER" id="PTHR10625:SF19">
    <property type="entry name" value="HISTONE DEACETYLASE 12"/>
    <property type="match status" value="1"/>
</dbReference>
<dbReference type="InterPro" id="IPR023801">
    <property type="entry name" value="His_deacetylse_dom"/>
</dbReference>
<reference evidence="4" key="2">
    <citation type="journal article" date="2024" name="Antonie Van Leeuwenhoek">
        <title>Roseihalotalea indica gen. nov., sp. nov., a halophilic Bacteroidetes from mesopelagic Southwest Indian Ocean with higher carbohydrate metabolic potential.</title>
        <authorList>
            <person name="Chen B."/>
            <person name="Zhang M."/>
            <person name="Lin D."/>
            <person name="Ye J."/>
            <person name="Tang K."/>
        </authorList>
    </citation>
    <scope>NUCLEOTIDE SEQUENCE</scope>
    <source>
        <strain evidence="4">TK19036</strain>
    </source>
</reference>
<evidence type="ECO:0000313" key="4">
    <source>
        <dbReference type="EMBL" id="WKN34336.1"/>
    </source>
</evidence>
<dbReference type="CDD" id="cd09993">
    <property type="entry name" value="HDAC_classIV"/>
    <property type="match status" value="1"/>
</dbReference>
<dbReference type="GO" id="GO:0004407">
    <property type="term" value="F:histone deacetylase activity"/>
    <property type="evidence" value="ECO:0007669"/>
    <property type="project" value="InterPro"/>
</dbReference>
<dbReference type="AlphaFoldDB" id="A0AA49GLE5"/>
<dbReference type="Pfam" id="PF00850">
    <property type="entry name" value="Hist_deacetyl"/>
    <property type="match status" value="1"/>
</dbReference>
<proteinExistence type="inferred from homology"/>
<dbReference type="PANTHER" id="PTHR10625">
    <property type="entry name" value="HISTONE DEACETYLASE HDAC1-RELATED"/>
    <property type="match status" value="1"/>
</dbReference>
<evidence type="ECO:0000256" key="2">
    <source>
        <dbReference type="ARBA" id="ARBA00022801"/>
    </source>
</evidence>
<dbReference type="InterPro" id="IPR023696">
    <property type="entry name" value="Ureohydrolase_dom_sf"/>
</dbReference>
<sequence length="306" mass="34039">MNKPDIPIYYSDQYLYTLPEHHRFPIDKYILVKEQLLYQGIIQTDQLIDPGLCAEEDILRVHTTEYWNAIKTLTLPVKMVRRIGLPNTSISVNRARNSVAGTITAAETSLITGLGINLAGGTHHAYADQGEGFSTLNDIAIASRRLLAHKLAKRILIIDLDVHQGNGNAHIFQGDPTVFTFSMHGKDNYPLKKEQSDWDISLPTGTTDVSYLTLLQDALPKLIRQQQPQIVFYQAGVDVLATDRLGKLALTKAGCQQRDKLVFNTCFQHNIPVVFTMGGGYSERIADIVDAHCNTIQAGLAIFSNH</sequence>
<feature type="domain" description="Histone deacetylase" evidence="3">
    <location>
        <begin position="23"/>
        <end position="294"/>
    </location>
</feature>
<dbReference type="PRINTS" id="PR01270">
    <property type="entry name" value="HDASUPER"/>
</dbReference>
<dbReference type="GO" id="GO:0040029">
    <property type="term" value="P:epigenetic regulation of gene expression"/>
    <property type="evidence" value="ECO:0007669"/>
    <property type="project" value="TreeGrafter"/>
</dbReference>
<gene>
    <name evidence="4" type="ORF">K4G66_18315</name>
</gene>
<dbReference type="EMBL" id="CP120682">
    <property type="protein sequence ID" value="WKN34336.1"/>
    <property type="molecule type" value="Genomic_DNA"/>
</dbReference>
<keyword evidence="2" id="KW-0378">Hydrolase</keyword>
<dbReference type="Gene3D" id="3.40.800.20">
    <property type="entry name" value="Histone deacetylase domain"/>
    <property type="match status" value="1"/>
</dbReference>
<reference evidence="4" key="1">
    <citation type="journal article" date="2023" name="Comput. Struct. Biotechnol. J.">
        <title>Discovery of a novel marine Bacteroidetes with a rich repertoire of carbohydrate-active enzymes.</title>
        <authorList>
            <person name="Chen B."/>
            <person name="Liu G."/>
            <person name="Chen Q."/>
            <person name="Wang H."/>
            <person name="Liu L."/>
            <person name="Tang K."/>
        </authorList>
    </citation>
    <scope>NUCLEOTIDE SEQUENCE</scope>
    <source>
        <strain evidence="4">TK19036</strain>
    </source>
</reference>
<evidence type="ECO:0000259" key="3">
    <source>
        <dbReference type="Pfam" id="PF00850"/>
    </source>
</evidence>